<dbReference type="EMBL" id="CAJOBD010000080">
    <property type="protein sequence ID" value="CAF3567103.1"/>
    <property type="molecule type" value="Genomic_DNA"/>
</dbReference>
<feature type="transmembrane region" description="Helical" evidence="1">
    <location>
        <begin position="97"/>
        <end position="114"/>
    </location>
</feature>
<comment type="caution">
    <text evidence="2">The sequence shown here is derived from an EMBL/GenBank/DDBJ whole genome shotgun (WGS) entry which is preliminary data.</text>
</comment>
<feature type="transmembrane region" description="Helical" evidence="1">
    <location>
        <begin position="55"/>
        <end position="77"/>
    </location>
</feature>
<dbReference type="Proteomes" id="UP000663836">
    <property type="component" value="Unassembled WGS sequence"/>
</dbReference>
<keyword evidence="1" id="KW-1133">Transmembrane helix</keyword>
<evidence type="ECO:0000256" key="1">
    <source>
        <dbReference type="SAM" id="Phobius"/>
    </source>
</evidence>
<dbReference type="AlphaFoldDB" id="A0A814FDT8"/>
<sequence length="119" mass="12372">MAFPGRRPYVRRPIPIRRPPLRPIVVPGAGAGSGAGGAAAIGGVLGALGGTLGCLLCLSAIAALGLFACVVALTAYARRFLDAYRTVEGLNAAHAQFQIGFTLLLASLFYIIVCRMQRC</sequence>
<evidence type="ECO:0000313" key="2">
    <source>
        <dbReference type="EMBL" id="CAF0981622.1"/>
    </source>
</evidence>
<reference evidence="2" key="1">
    <citation type="submission" date="2021-02" db="EMBL/GenBank/DDBJ databases">
        <authorList>
            <person name="Nowell W R."/>
        </authorList>
    </citation>
    <scope>NUCLEOTIDE SEQUENCE</scope>
</reference>
<dbReference type="EMBL" id="CAJNOT010000436">
    <property type="protein sequence ID" value="CAF0981622.1"/>
    <property type="molecule type" value="Genomic_DNA"/>
</dbReference>
<organism evidence="2 4">
    <name type="scientific">Rotaria sordida</name>
    <dbReference type="NCBI Taxonomy" id="392033"/>
    <lineage>
        <taxon>Eukaryota</taxon>
        <taxon>Metazoa</taxon>
        <taxon>Spiralia</taxon>
        <taxon>Gnathifera</taxon>
        <taxon>Rotifera</taxon>
        <taxon>Eurotatoria</taxon>
        <taxon>Bdelloidea</taxon>
        <taxon>Philodinida</taxon>
        <taxon>Philodinidae</taxon>
        <taxon>Rotaria</taxon>
    </lineage>
</organism>
<keyword evidence="1" id="KW-0472">Membrane</keyword>
<name>A0A814FDT8_9BILA</name>
<proteinExistence type="predicted"/>
<gene>
    <name evidence="3" type="ORF">JBS370_LOCUS2130</name>
    <name evidence="2" type="ORF">ZHD862_LOCUS11533</name>
</gene>
<keyword evidence="1" id="KW-0812">Transmembrane</keyword>
<dbReference type="Proteomes" id="UP000663864">
    <property type="component" value="Unassembled WGS sequence"/>
</dbReference>
<evidence type="ECO:0000313" key="4">
    <source>
        <dbReference type="Proteomes" id="UP000663864"/>
    </source>
</evidence>
<protein>
    <submittedName>
        <fullName evidence="2">Uncharacterized protein</fullName>
    </submittedName>
</protein>
<evidence type="ECO:0000313" key="3">
    <source>
        <dbReference type="EMBL" id="CAF3567103.1"/>
    </source>
</evidence>
<feature type="transmembrane region" description="Helical" evidence="1">
    <location>
        <begin position="24"/>
        <end position="48"/>
    </location>
</feature>
<accession>A0A814FDT8</accession>